<proteinExistence type="predicted"/>
<accession>A0ACB7XBT1</accession>
<organism evidence="1 2">
    <name type="scientific">Vaccinium darrowii</name>
    <dbReference type="NCBI Taxonomy" id="229202"/>
    <lineage>
        <taxon>Eukaryota</taxon>
        <taxon>Viridiplantae</taxon>
        <taxon>Streptophyta</taxon>
        <taxon>Embryophyta</taxon>
        <taxon>Tracheophyta</taxon>
        <taxon>Spermatophyta</taxon>
        <taxon>Magnoliopsida</taxon>
        <taxon>eudicotyledons</taxon>
        <taxon>Gunneridae</taxon>
        <taxon>Pentapetalae</taxon>
        <taxon>asterids</taxon>
        <taxon>Ericales</taxon>
        <taxon>Ericaceae</taxon>
        <taxon>Vaccinioideae</taxon>
        <taxon>Vaccinieae</taxon>
        <taxon>Vaccinium</taxon>
    </lineage>
</organism>
<keyword evidence="2" id="KW-1185">Reference proteome</keyword>
<dbReference type="Proteomes" id="UP000828048">
    <property type="component" value="Chromosome 6"/>
</dbReference>
<dbReference type="EMBL" id="CM037156">
    <property type="protein sequence ID" value="KAH7838217.1"/>
    <property type="molecule type" value="Genomic_DNA"/>
</dbReference>
<protein>
    <submittedName>
        <fullName evidence="1">Uncharacterized protein</fullName>
    </submittedName>
</protein>
<name>A0ACB7XBT1_9ERIC</name>
<reference evidence="1 2" key="1">
    <citation type="journal article" date="2021" name="Hortic Res">
        <title>High-quality reference genome and annotation aids understanding of berry development for evergreen blueberry (Vaccinium darrowii).</title>
        <authorList>
            <person name="Yu J."/>
            <person name="Hulse-Kemp A.M."/>
            <person name="Babiker E."/>
            <person name="Staton M."/>
        </authorList>
    </citation>
    <scope>NUCLEOTIDE SEQUENCE [LARGE SCALE GENOMIC DNA]</scope>
    <source>
        <strain evidence="2">cv. NJ 8807/NJ 8810</strain>
        <tissue evidence="1">Young leaf</tissue>
    </source>
</reference>
<comment type="caution">
    <text evidence="1">The sequence shown here is derived from an EMBL/GenBank/DDBJ whole genome shotgun (WGS) entry which is preliminary data.</text>
</comment>
<evidence type="ECO:0000313" key="1">
    <source>
        <dbReference type="EMBL" id="KAH7838217.1"/>
    </source>
</evidence>
<gene>
    <name evidence="1" type="ORF">Vadar_023541</name>
</gene>
<evidence type="ECO:0000313" key="2">
    <source>
        <dbReference type="Proteomes" id="UP000828048"/>
    </source>
</evidence>
<sequence>MVVGDWPSERTSSSRDGGVGVYTIGIVGYSDDQYTTTILELKYNFGVTEYTKGHAYFQVAIATDDVYKSAEAVKIVAQELGGKIIRRPGPISPGIGTKMVSFLDQDGWKIVLGDNKYFLKELNE</sequence>